<dbReference type="InterPro" id="IPR000276">
    <property type="entry name" value="GPCR_Rhodpsn"/>
</dbReference>
<gene>
    <name evidence="10" type="primary">RvY_11537-1</name>
    <name evidence="10" type="synonym">RvY_11537.1</name>
    <name evidence="10" type="ORF">RvY_11537</name>
</gene>
<dbReference type="EMBL" id="BDGG01000006">
    <property type="protein sequence ID" value="GAV00731.1"/>
    <property type="molecule type" value="Genomic_DNA"/>
</dbReference>
<evidence type="ECO:0000256" key="5">
    <source>
        <dbReference type="ARBA" id="ARBA00022989"/>
    </source>
</evidence>
<evidence type="ECO:0000256" key="7">
    <source>
        <dbReference type="ARBA" id="ARBA00032251"/>
    </source>
</evidence>
<dbReference type="AlphaFoldDB" id="A0A1D1VIH4"/>
<evidence type="ECO:0000259" key="9">
    <source>
        <dbReference type="PROSITE" id="PS50262"/>
    </source>
</evidence>
<evidence type="ECO:0000256" key="1">
    <source>
        <dbReference type="ARBA" id="ARBA00004100"/>
    </source>
</evidence>
<evidence type="ECO:0000256" key="2">
    <source>
        <dbReference type="ARBA" id="ARBA00004370"/>
    </source>
</evidence>
<dbReference type="OrthoDB" id="10017003at2759"/>
<evidence type="ECO:0000256" key="3">
    <source>
        <dbReference type="ARBA" id="ARBA00018873"/>
    </source>
</evidence>
<dbReference type="PROSITE" id="PS50262">
    <property type="entry name" value="G_PROTEIN_RECEP_F1_2"/>
    <property type="match status" value="1"/>
</dbReference>
<dbReference type="Proteomes" id="UP000186922">
    <property type="component" value="Unassembled WGS sequence"/>
</dbReference>
<keyword evidence="4 8" id="KW-0812">Transmembrane</keyword>
<protein>
    <recommendedName>
        <fullName evidence="3">Thyrotropin-releasing hormone receptor</fullName>
    </recommendedName>
    <alternativeName>
        <fullName evidence="7">Thyroliberin receptor</fullName>
    </alternativeName>
</protein>
<organism evidence="10 11">
    <name type="scientific">Ramazzottius varieornatus</name>
    <name type="common">Water bear</name>
    <name type="synonym">Tardigrade</name>
    <dbReference type="NCBI Taxonomy" id="947166"/>
    <lineage>
        <taxon>Eukaryota</taxon>
        <taxon>Metazoa</taxon>
        <taxon>Ecdysozoa</taxon>
        <taxon>Tardigrada</taxon>
        <taxon>Eutardigrada</taxon>
        <taxon>Parachela</taxon>
        <taxon>Hypsibioidea</taxon>
        <taxon>Ramazzottiidae</taxon>
        <taxon>Ramazzottius</taxon>
    </lineage>
</organism>
<dbReference type="PANTHER" id="PTHR46061">
    <property type="entry name" value="THYROTROPIN-RELEASING HORMONE RECEPTOR"/>
    <property type="match status" value="1"/>
</dbReference>
<evidence type="ECO:0000313" key="10">
    <source>
        <dbReference type="EMBL" id="GAV00731.1"/>
    </source>
</evidence>
<keyword evidence="6 8" id="KW-0472">Membrane</keyword>
<evidence type="ECO:0000256" key="6">
    <source>
        <dbReference type="ARBA" id="ARBA00023136"/>
    </source>
</evidence>
<feature type="domain" description="G-protein coupled receptors family 1 profile" evidence="9">
    <location>
        <begin position="1"/>
        <end position="95"/>
    </location>
</feature>
<dbReference type="PANTHER" id="PTHR46061:SF3">
    <property type="entry name" value="THYROTROPIN-RELEASING HORMONE RECEPTOR"/>
    <property type="match status" value="1"/>
</dbReference>
<dbReference type="GO" id="GO:0004997">
    <property type="term" value="F:thyrotropin-releasing hormone receptor activity"/>
    <property type="evidence" value="ECO:0007669"/>
    <property type="project" value="InterPro"/>
</dbReference>
<feature type="transmembrane region" description="Helical" evidence="8">
    <location>
        <begin position="30"/>
        <end position="49"/>
    </location>
</feature>
<feature type="transmembrane region" description="Helical" evidence="8">
    <location>
        <begin position="69"/>
        <end position="96"/>
    </location>
</feature>
<reference evidence="10 11" key="1">
    <citation type="journal article" date="2016" name="Nat. Commun.">
        <title>Extremotolerant tardigrade genome and improved radiotolerance of human cultured cells by tardigrade-unique protein.</title>
        <authorList>
            <person name="Hashimoto T."/>
            <person name="Horikawa D.D."/>
            <person name="Saito Y."/>
            <person name="Kuwahara H."/>
            <person name="Kozuka-Hata H."/>
            <person name="Shin-I T."/>
            <person name="Minakuchi Y."/>
            <person name="Ohishi K."/>
            <person name="Motoyama A."/>
            <person name="Aizu T."/>
            <person name="Enomoto A."/>
            <person name="Kondo K."/>
            <person name="Tanaka S."/>
            <person name="Hara Y."/>
            <person name="Koshikawa S."/>
            <person name="Sagara H."/>
            <person name="Miura T."/>
            <person name="Yokobori S."/>
            <person name="Miyagawa K."/>
            <person name="Suzuki Y."/>
            <person name="Kubo T."/>
            <person name="Oyama M."/>
            <person name="Kohara Y."/>
            <person name="Fujiyama A."/>
            <person name="Arakawa K."/>
            <person name="Katayama T."/>
            <person name="Toyoda A."/>
            <person name="Kunieda T."/>
        </authorList>
    </citation>
    <scope>NUCLEOTIDE SEQUENCE [LARGE SCALE GENOMIC DNA]</scope>
    <source>
        <strain evidence="10 11">YOKOZUNA-1</strain>
    </source>
</reference>
<dbReference type="InterPro" id="IPR017452">
    <property type="entry name" value="GPCR_Rhodpsn_7TM"/>
</dbReference>
<accession>A0A1D1VIH4</accession>
<dbReference type="SUPFAM" id="SSF81321">
    <property type="entry name" value="Family A G protein-coupled receptor-like"/>
    <property type="match status" value="1"/>
</dbReference>
<evidence type="ECO:0000256" key="8">
    <source>
        <dbReference type="SAM" id="Phobius"/>
    </source>
</evidence>
<evidence type="ECO:0000256" key="4">
    <source>
        <dbReference type="ARBA" id="ARBA00022692"/>
    </source>
</evidence>
<comment type="subcellular location">
    <subcellularLocation>
        <location evidence="2">Membrane</location>
    </subcellularLocation>
</comment>
<evidence type="ECO:0000313" key="11">
    <source>
        <dbReference type="Proteomes" id="UP000186922"/>
    </source>
</evidence>
<keyword evidence="11" id="KW-1185">Reference proteome</keyword>
<keyword evidence="5 8" id="KW-1133">Transmembrane helix</keyword>
<proteinExistence type="predicted"/>
<comment type="function">
    <text evidence="1">Receptor for thyrotropin-releasing hormone (TRH). Upon ligand binding, this G-protein-coupled receptor triggers activation of the phosphatidylinositol (IP3)-calcium-protein kinase C (PKC) pathway.</text>
</comment>
<dbReference type="Pfam" id="PF00001">
    <property type="entry name" value="7tm_1"/>
    <property type="match status" value="1"/>
</dbReference>
<dbReference type="Gene3D" id="1.20.1070.10">
    <property type="entry name" value="Rhodopsin 7-helix transmembrane proteins"/>
    <property type="match status" value="1"/>
</dbReference>
<dbReference type="InterPro" id="IPR002120">
    <property type="entry name" value="TRH_rcpt_1"/>
</dbReference>
<name>A0A1D1VIH4_RAMVA</name>
<comment type="caution">
    <text evidence="10">The sequence shown here is derived from an EMBL/GenBank/DDBJ whole genome shotgun (WGS) entry which is preliminary data.</text>
</comment>
<sequence>MAACTIERYIAVCRPLLAKKLYTRGRTRRIIAGCWLAAALNCSSWFAMAQEHSDEHSPELKQCQLAVPASVYSIVFGGDLILFYILPLLIAMIAYWHRVGLETLSG</sequence>
<dbReference type="STRING" id="947166.A0A1D1VIH4"/>
<dbReference type="GO" id="GO:0016020">
    <property type="term" value="C:membrane"/>
    <property type="evidence" value="ECO:0007669"/>
    <property type="project" value="UniProtKB-SubCell"/>
</dbReference>